<protein>
    <recommendedName>
        <fullName evidence="2">Single-stranded-DNA-specific exonuclease RecJ</fullName>
    </recommendedName>
</protein>
<evidence type="ECO:0000256" key="1">
    <source>
        <dbReference type="ARBA" id="ARBA00005915"/>
    </source>
</evidence>
<evidence type="ECO:0000259" key="7">
    <source>
        <dbReference type="Pfam" id="PF01368"/>
    </source>
</evidence>
<feature type="domain" description="RecJ OB" evidence="9">
    <location>
        <begin position="455"/>
        <end position="564"/>
    </location>
</feature>
<keyword evidence="3" id="KW-0540">Nuclease</keyword>
<keyword evidence="5 10" id="KW-0269">Exonuclease</keyword>
<dbReference type="SUPFAM" id="SSF64182">
    <property type="entry name" value="DHH phosphoesterases"/>
    <property type="match status" value="1"/>
</dbReference>
<dbReference type="GO" id="GO:0006281">
    <property type="term" value="P:DNA repair"/>
    <property type="evidence" value="ECO:0007669"/>
    <property type="project" value="InterPro"/>
</dbReference>
<dbReference type="InterPro" id="IPR038763">
    <property type="entry name" value="DHH_sf"/>
</dbReference>
<evidence type="ECO:0000256" key="6">
    <source>
        <dbReference type="PROSITE-ProRule" id="PRU00339"/>
    </source>
</evidence>
<dbReference type="InterPro" id="IPR004610">
    <property type="entry name" value="RecJ"/>
</dbReference>
<name>A0A1F7WL23_9BACT</name>
<dbReference type="Proteomes" id="UP000178735">
    <property type="component" value="Unassembled WGS sequence"/>
</dbReference>
<dbReference type="InterPro" id="IPR051673">
    <property type="entry name" value="SSDNA_exonuclease_RecJ"/>
</dbReference>
<comment type="caution">
    <text evidence="10">The sequence shown here is derived from an EMBL/GenBank/DDBJ whole genome shotgun (WGS) entry which is preliminary data.</text>
</comment>
<dbReference type="GO" id="GO:0003676">
    <property type="term" value="F:nucleic acid binding"/>
    <property type="evidence" value="ECO:0007669"/>
    <property type="project" value="InterPro"/>
</dbReference>
<dbReference type="GO" id="GO:0006310">
    <property type="term" value="P:DNA recombination"/>
    <property type="evidence" value="ECO:0007669"/>
    <property type="project" value="InterPro"/>
</dbReference>
<evidence type="ECO:0000256" key="2">
    <source>
        <dbReference type="ARBA" id="ARBA00019841"/>
    </source>
</evidence>
<dbReference type="Pfam" id="PF17768">
    <property type="entry name" value="RecJ_OB"/>
    <property type="match status" value="1"/>
</dbReference>
<evidence type="ECO:0000256" key="3">
    <source>
        <dbReference type="ARBA" id="ARBA00022722"/>
    </source>
</evidence>
<dbReference type="Pfam" id="PF13181">
    <property type="entry name" value="TPR_8"/>
    <property type="match status" value="1"/>
</dbReference>
<dbReference type="Gene3D" id="1.25.40.10">
    <property type="entry name" value="Tetratricopeptide repeat domain"/>
    <property type="match status" value="1"/>
</dbReference>
<evidence type="ECO:0000256" key="4">
    <source>
        <dbReference type="ARBA" id="ARBA00022801"/>
    </source>
</evidence>
<dbReference type="Gene3D" id="3.90.1640.30">
    <property type="match status" value="1"/>
</dbReference>
<dbReference type="Pfam" id="PF01368">
    <property type="entry name" value="DHH"/>
    <property type="match status" value="1"/>
</dbReference>
<dbReference type="EMBL" id="MGFH01000163">
    <property type="protein sequence ID" value="OGM03520.1"/>
    <property type="molecule type" value="Genomic_DNA"/>
</dbReference>
<dbReference type="PROSITE" id="PS50293">
    <property type="entry name" value="TPR_REGION"/>
    <property type="match status" value="1"/>
</dbReference>
<sequence length="697" mass="78457">MKIIEKRLEFYPEDNNLISLFSNELKISPILAKLLINRGIVTLEKANLFLNCKLTDVYDPFLMKDMQKACDRIKLAVERKEKIRIFGDYDVDGITSTAVLYTVLKKLNIDVSYFIPNRIEGGYGLNENDILNAQKDGISLIITVDCGISNHSEIEYANKLGMQTIITDHHEVPQKSPDAFAILNSKQPDCPYPFKMLAGVGVAYKFACALEKHYGDLGTSELLDLVALGTVADIAPLVDENRILTRYGIDMFKTTKNVGIIALLDTLNLRNTQINTTHIGYIIAPRINAAGRISDPNVAIKMFLTDNYEEAIHYVKVLNGDNLKRQSLENDILTDVEEQLSPGHHDNVIMLASDKWHVGVIGIVASKIKEKYYKPTILISIEDETNCVGSARSINSFSIVDALTNCSDLLKRFGGHKLAAGFSIEFSKIDIFRKKVNQLASEHIKPDDLIPTLKVDSEIKLKQINNDLINEIAMLKPFGQQNPKPLLYAENVFITDHKKIGNSTSSHLLLKVKQTGSMVEGIGFNMGSFDEKIISPAQYVNLVFELDDFTFWEGHKKIQMKLKDIRFNKMSNFEFMQDGMNASAKNADGTDSGIPGGNFAKDNIAKMFSLKNLGNQYYMKKNYSKAYETYCKALEINDHPSLYYNIGLVFKCQGEYEKAVESFKKVISIEKDRYPDENSELIKKSKAMIEKIYSAAQ</sequence>
<evidence type="ECO:0000259" key="8">
    <source>
        <dbReference type="Pfam" id="PF02272"/>
    </source>
</evidence>
<evidence type="ECO:0000313" key="11">
    <source>
        <dbReference type="Proteomes" id="UP000178735"/>
    </source>
</evidence>
<dbReference type="PANTHER" id="PTHR30255:SF2">
    <property type="entry name" value="SINGLE-STRANDED-DNA-SPECIFIC EXONUCLEASE RECJ"/>
    <property type="match status" value="1"/>
</dbReference>
<feature type="domain" description="DHHA1" evidence="8">
    <location>
        <begin position="347"/>
        <end position="441"/>
    </location>
</feature>
<evidence type="ECO:0000313" key="10">
    <source>
        <dbReference type="EMBL" id="OGM03520.1"/>
    </source>
</evidence>
<dbReference type="STRING" id="1817813.A2008_01865"/>
<keyword evidence="4" id="KW-0378">Hydrolase</keyword>
<dbReference type="InterPro" id="IPR019734">
    <property type="entry name" value="TPR_rpt"/>
</dbReference>
<dbReference type="InterPro" id="IPR003156">
    <property type="entry name" value="DHHA1_dom"/>
</dbReference>
<dbReference type="InterPro" id="IPR041122">
    <property type="entry name" value="RecJ_OB"/>
</dbReference>
<dbReference type="SUPFAM" id="SSF48452">
    <property type="entry name" value="TPR-like"/>
    <property type="match status" value="1"/>
</dbReference>
<dbReference type="GO" id="GO:0008409">
    <property type="term" value="F:5'-3' exonuclease activity"/>
    <property type="evidence" value="ECO:0007669"/>
    <property type="project" value="InterPro"/>
</dbReference>
<dbReference type="PANTHER" id="PTHR30255">
    <property type="entry name" value="SINGLE-STRANDED-DNA-SPECIFIC EXONUCLEASE RECJ"/>
    <property type="match status" value="1"/>
</dbReference>
<evidence type="ECO:0000256" key="5">
    <source>
        <dbReference type="ARBA" id="ARBA00022839"/>
    </source>
</evidence>
<dbReference type="Pfam" id="PF02272">
    <property type="entry name" value="DHHA1"/>
    <property type="match status" value="1"/>
</dbReference>
<dbReference type="SMART" id="SM00028">
    <property type="entry name" value="TPR"/>
    <property type="match status" value="2"/>
</dbReference>
<feature type="domain" description="DDH" evidence="7">
    <location>
        <begin position="82"/>
        <end position="230"/>
    </location>
</feature>
<comment type="similarity">
    <text evidence="1">Belongs to the RecJ family.</text>
</comment>
<evidence type="ECO:0000259" key="9">
    <source>
        <dbReference type="Pfam" id="PF17768"/>
    </source>
</evidence>
<reference evidence="10 11" key="1">
    <citation type="journal article" date="2016" name="Nat. Commun.">
        <title>Thousands of microbial genomes shed light on interconnected biogeochemical processes in an aquifer system.</title>
        <authorList>
            <person name="Anantharaman K."/>
            <person name="Brown C.T."/>
            <person name="Hug L.A."/>
            <person name="Sharon I."/>
            <person name="Castelle C.J."/>
            <person name="Probst A.J."/>
            <person name="Thomas B.C."/>
            <person name="Singh A."/>
            <person name="Wilkins M.J."/>
            <person name="Karaoz U."/>
            <person name="Brodie E.L."/>
            <person name="Williams K.H."/>
            <person name="Hubbard S.S."/>
            <person name="Banfield J.F."/>
        </authorList>
    </citation>
    <scope>NUCLEOTIDE SEQUENCE [LARGE SCALE GENOMIC DNA]</scope>
</reference>
<organism evidence="10 11">
    <name type="scientific">Candidatus Wallbacteria bacterium GWC2_49_35</name>
    <dbReference type="NCBI Taxonomy" id="1817813"/>
    <lineage>
        <taxon>Bacteria</taxon>
        <taxon>Candidatus Walliibacteriota</taxon>
    </lineage>
</organism>
<keyword evidence="6" id="KW-0802">TPR repeat</keyword>
<gene>
    <name evidence="10" type="ORF">A2008_01865</name>
</gene>
<dbReference type="InterPro" id="IPR011990">
    <property type="entry name" value="TPR-like_helical_dom_sf"/>
</dbReference>
<dbReference type="InterPro" id="IPR001667">
    <property type="entry name" value="DDH_dom"/>
</dbReference>
<dbReference type="PROSITE" id="PS50005">
    <property type="entry name" value="TPR"/>
    <property type="match status" value="1"/>
</dbReference>
<feature type="repeat" description="TPR" evidence="6">
    <location>
        <begin position="640"/>
        <end position="673"/>
    </location>
</feature>
<dbReference type="Gene3D" id="3.10.310.30">
    <property type="match status" value="1"/>
</dbReference>
<accession>A0A1F7WL23</accession>
<dbReference type="AlphaFoldDB" id="A0A1F7WL23"/>
<proteinExistence type="inferred from homology"/>
<dbReference type="NCBIfam" id="TIGR00644">
    <property type="entry name" value="recJ"/>
    <property type="match status" value="1"/>
</dbReference>